<sequence>MSSSALSLSALQLVLAFCAAAKLPELPSTPLADLRFPAPTDAPEHADPGGLERGDQFGYNRCNASTEHQNSRCQTSYVNDLSDFCLWAPPSPNSTIGDEEGEEVAWCTKRGHGTRLMPPGTLVAAQLLKAPNYVMITGLIEQTNINIREGDEGGELDPHGQDLRGNPIGGLMYSTQFSDGEGPLQVVEWTNFMGSNQFCIKICDPDGKNPGGFCQNRLDRLGCAYNAPSRFTINSGAAGLGVFETCESDDMDIPGIYVDGDGTTRSYSQPAESLGPITTVPYHPRLPRSSNCVPARSAELYTDVPYSDTPLTHAASAHGFVTSRTPAHNEHAPAATVGILP</sequence>
<name>A0ACB8QUK8_9AGAM</name>
<accession>A0ACB8QUK8</accession>
<gene>
    <name evidence="1" type="ORF">K488DRAFT_43316</name>
</gene>
<comment type="caution">
    <text evidence="1">The sequence shown here is derived from an EMBL/GenBank/DDBJ whole genome shotgun (WGS) entry which is preliminary data.</text>
</comment>
<evidence type="ECO:0000313" key="2">
    <source>
        <dbReference type="Proteomes" id="UP000814128"/>
    </source>
</evidence>
<organism evidence="1 2">
    <name type="scientific">Vararia minispora EC-137</name>
    <dbReference type="NCBI Taxonomy" id="1314806"/>
    <lineage>
        <taxon>Eukaryota</taxon>
        <taxon>Fungi</taxon>
        <taxon>Dikarya</taxon>
        <taxon>Basidiomycota</taxon>
        <taxon>Agaricomycotina</taxon>
        <taxon>Agaricomycetes</taxon>
        <taxon>Russulales</taxon>
        <taxon>Lachnocladiaceae</taxon>
        <taxon>Vararia</taxon>
    </lineage>
</organism>
<keyword evidence="2" id="KW-1185">Reference proteome</keyword>
<dbReference type="EMBL" id="MU273485">
    <property type="protein sequence ID" value="KAI0035373.1"/>
    <property type="molecule type" value="Genomic_DNA"/>
</dbReference>
<proteinExistence type="predicted"/>
<evidence type="ECO:0000313" key="1">
    <source>
        <dbReference type="EMBL" id="KAI0035373.1"/>
    </source>
</evidence>
<dbReference type="Proteomes" id="UP000814128">
    <property type="component" value="Unassembled WGS sequence"/>
</dbReference>
<protein>
    <submittedName>
        <fullName evidence="1">Uncharacterized protein</fullName>
    </submittedName>
</protein>
<reference evidence="1" key="2">
    <citation type="journal article" date="2022" name="New Phytol.">
        <title>Evolutionary transition to the ectomycorrhizal habit in the genomes of a hyperdiverse lineage of mushroom-forming fungi.</title>
        <authorList>
            <person name="Looney B."/>
            <person name="Miyauchi S."/>
            <person name="Morin E."/>
            <person name="Drula E."/>
            <person name="Courty P.E."/>
            <person name="Kohler A."/>
            <person name="Kuo A."/>
            <person name="LaButti K."/>
            <person name="Pangilinan J."/>
            <person name="Lipzen A."/>
            <person name="Riley R."/>
            <person name="Andreopoulos W."/>
            <person name="He G."/>
            <person name="Johnson J."/>
            <person name="Nolan M."/>
            <person name="Tritt A."/>
            <person name="Barry K.W."/>
            <person name="Grigoriev I.V."/>
            <person name="Nagy L.G."/>
            <person name="Hibbett D."/>
            <person name="Henrissat B."/>
            <person name="Matheny P.B."/>
            <person name="Labbe J."/>
            <person name="Martin F.M."/>
        </authorList>
    </citation>
    <scope>NUCLEOTIDE SEQUENCE</scope>
    <source>
        <strain evidence="1">EC-137</strain>
    </source>
</reference>
<reference evidence="1" key="1">
    <citation type="submission" date="2021-02" db="EMBL/GenBank/DDBJ databases">
        <authorList>
            <consortium name="DOE Joint Genome Institute"/>
            <person name="Ahrendt S."/>
            <person name="Looney B.P."/>
            <person name="Miyauchi S."/>
            <person name="Morin E."/>
            <person name="Drula E."/>
            <person name="Courty P.E."/>
            <person name="Chicoki N."/>
            <person name="Fauchery L."/>
            <person name="Kohler A."/>
            <person name="Kuo A."/>
            <person name="Labutti K."/>
            <person name="Pangilinan J."/>
            <person name="Lipzen A."/>
            <person name="Riley R."/>
            <person name="Andreopoulos W."/>
            <person name="He G."/>
            <person name="Johnson J."/>
            <person name="Barry K.W."/>
            <person name="Grigoriev I.V."/>
            <person name="Nagy L."/>
            <person name="Hibbett D."/>
            <person name="Henrissat B."/>
            <person name="Matheny P.B."/>
            <person name="Labbe J."/>
            <person name="Martin F."/>
        </authorList>
    </citation>
    <scope>NUCLEOTIDE SEQUENCE</scope>
    <source>
        <strain evidence="1">EC-137</strain>
    </source>
</reference>